<feature type="non-terminal residue" evidence="1">
    <location>
        <position position="1"/>
    </location>
</feature>
<dbReference type="InterPro" id="IPR027417">
    <property type="entry name" value="P-loop_NTPase"/>
</dbReference>
<name>A0A165ED10_9BASI</name>
<proteinExistence type="predicted"/>
<feature type="non-terminal residue" evidence="1">
    <location>
        <position position="150"/>
    </location>
</feature>
<gene>
    <name evidence="1" type="ORF">CALCODRAFT_405112</name>
</gene>
<evidence type="ECO:0008006" key="3">
    <source>
        <dbReference type="Google" id="ProtNLM"/>
    </source>
</evidence>
<dbReference type="EMBL" id="KV424011">
    <property type="protein sequence ID" value="KZT54593.1"/>
    <property type="molecule type" value="Genomic_DNA"/>
</dbReference>
<dbReference type="PANTHER" id="PTHR24030:SF0">
    <property type="entry name" value="PROTEIN CMSS1"/>
    <property type="match status" value="1"/>
</dbReference>
<dbReference type="OrthoDB" id="1929311at2759"/>
<dbReference type="PANTHER" id="PTHR24030">
    <property type="entry name" value="PROTEIN CMSS1"/>
    <property type="match status" value="1"/>
</dbReference>
<dbReference type="Gene3D" id="3.40.50.300">
    <property type="entry name" value="P-loop containing nucleotide triphosphate hydrolases"/>
    <property type="match status" value="1"/>
</dbReference>
<dbReference type="InterPro" id="IPR032704">
    <property type="entry name" value="Cms1"/>
</dbReference>
<dbReference type="Proteomes" id="UP000076842">
    <property type="component" value="Unassembled WGS sequence"/>
</dbReference>
<reference evidence="1 2" key="1">
    <citation type="journal article" date="2016" name="Mol. Biol. Evol.">
        <title>Comparative Genomics of Early-Diverging Mushroom-Forming Fungi Provides Insights into the Origins of Lignocellulose Decay Capabilities.</title>
        <authorList>
            <person name="Nagy L.G."/>
            <person name="Riley R."/>
            <person name="Tritt A."/>
            <person name="Adam C."/>
            <person name="Daum C."/>
            <person name="Floudas D."/>
            <person name="Sun H."/>
            <person name="Yadav J.S."/>
            <person name="Pangilinan J."/>
            <person name="Larsson K.H."/>
            <person name="Matsuura K."/>
            <person name="Barry K."/>
            <person name="Labutti K."/>
            <person name="Kuo R."/>
            <person name="Ohm R.A."/>
            <person name="Bhattacharya S.S."/>
            <person name="Shirouzu T."/>
            <person name="Yoshinaga Y."/>
            <person name="Martin F.M."/>
            <person name="Grigoriev I.V."/>
            <person name="Hibbett D.S."/>
        </authorList>
    </citation>
    <scope>NUCLEOTIDE SEQUENCE [LARGE SCALE GENOMIC DNA]</scope>
    <source>
        <strain evidence="1 2">HHB12733</strain>
    </source>
</reference>
<dbReference type="Pfam" id="PF14617">
    <property type="entry name" value="CMS1"/>
    <property type="match status" value="1"/>
</dbReference>
<sequence>EQCFEDTSAFAQDRTAEALPAFIRECLPKLATRIGQKPKNPGAPTAVVLCAAALRATELCRVLRGSGLRGEKGGEVAKLFAKHFKLSQHVDYLSKTRVAVAVATPGRLQQLLEQGALSLAALSHVLLDESHRDAKERTLASIPEVRSEIV</sequence>
<dbReference type="GO" id="GO:0030686">
    <property type="term" value="C:90S preribosome"/>
    <property type="evidence" value="ECO:0007669"/>
    <property type="project" value="TreeGrafter"/>
</dbReference>
<dbReference type="AlphaFoldDB" id="A0A165ED10"/>
<accession>A0A165ED10</accession>
<dbReference type="STRING" id="1353952.A0A165ED10"/>
<dbReference type="InParanoid" id="A0A165ED10"/>
<keyword evidence="2" id="KW-1185">Reference proteome</keyword>
<organism evidence="1 2">
    <name type="scientific">Calocera cornea HHB12733</name>
    <dbReference type="NCBI Taxonomy" id="1353952"/>
    <lineage>
        <taxon>Eukaryota</taxon>
        <taxon>Fungi</taxon>
        <taxon>Dikarya</taxon>
        <taxon>Basidiomycota</taxon>
        <taxon>Agaricomycotina</taxon>
        <taxon>Dacrymycetes</taxon>
        <taxon>Dacrymycetales</taxon>
        <taxon>Dacrymycetaceae</taxon>
        <taxon>Calocera</taxon>
    </lineage>
</organism>
<dbReference type="GO" id="GO:0005634">
    <property type="term" value="C:nucleus"/>
    <property type="evidence" value="ECO:0007669"/>
    <property type="project" value="TreeGrafter"/>
</dbReference>
<protein>
    <recommendedName>
        <fullName evidence="3">DEAD/DEAH box helicase domain-containing protein</fullName>
    </recommendedName>
</protein>
<evidence type="ECO:0000313" key="2">
    <source>
        <dbReference type="Proteomes" id="UP000076842"/>
    </source>
</evidence>
<evidence type="ECO:0000313" key="1">
    <source>
        <dbReference type="EMBL" id="KZT54593.1"/>
    </source>
</evidence>
<dbReference type="SUPFAM" id="SSF52540">
    <property type="entry name" value="P-loop containing nucleoside triphosphate hydrolases"/>
    <property type="match status" value="1"/>
</dbReference>